<reference evidence="1 2" key="1">
    <citation type="submission" date="2023-07" db="EMBL/GenBank/DDBJ databases">
        <title>Sorghum-associated microbial communities from plants grown in Nebraska, USA.</title>
        <authorList>
            <person name="Schachtman D."/>
        </authorList>
    </citation>
    <scope>NUCLEOTIDE SEQUENCE [LARGE SCALE GENOMIC DNA]</scope>
    <source>
        <strain evidence="1 2">4138</strain>
    </source>
</reference>
<dbReference type="RefSeq" id="WP_310281370.1">
    <property type="nucleotide sequence ID" value="NZ_JAVDWR010000022.1"/>
</dbReference>
<dbReference type="Proteomes" id="UP001257909">
    <property type="component" value="Unassembled WGS sequence"/>
</dbReference>
<organism evidence="1 2">
    <name type="scientific">Rheinheimera soli</name>
    <dbReference type="NCBI Taxonomy" id="443616"/>
    <lineage>
        <taxon>Bacteria</taxon>
        <taxon>Pseudomonadati</taxon>
        <taxon>Pseudomonadota</taxon>
        <taxon>Gammaproteobacteria</taxon>
        <taxon>Chromatiales</taxon>
        <taxon>Chromatiaceae</taxon>
        <taxon>Rheinheimera</taxon>
    </lineage>
</organism>
<evidence type="ECO:0000313" key="2">
    <source>
        <dbReference type="Proteomes" id="UP001257909"/>
    </source>
</evidence>
<proteinExistence type="predicted"/>
<comment type="caution">
    <text evidence="1">The sequence shown here is derived from an EMBL/GenBank/DDBJ whole genome shotgun (WGS) entry which is preliminary data.</text>
</comment>
<keyword evidence="2" id="KW-1185">Reference proteome</keyword>
<gene>
    <name evidence="1" type="ORF">J2W69_003799</name>
</gene>
<sequence>MAKIKRKAQQATLLIVGEGQQDKAFIKHMKSLYDDRNNGQHLTIHSADGGSPNDIIKATQRKYLHADYDRSFILMDSDIPIRQHGI</sequence>
<protein>
    <recommendedName>
        <fullName evidence="3">RloB domain-containing protein</fullName>
    </recommendedName>
</protein>
<accession>A0ABU1W4C1</accession>
<evidence type="ECO:0008006" key="3">
    <source>
        <dbReference type="Google" id="ProtNLM"/>
    </source>
</evidence>
<dbReference type="EMBL" id="JAVDWR010000022">
    <property type="protein sequence ID" value="MDR7122821.1"/>
    <property type="molecule type" value="Genomic_DNA"/>
</dbReference>
<evidence type="ECO:0000313" key="1">
    <source>
        <dbReference type="EMBL" id="MDR7122821.1"/>
    </source>
</evidence>
<name>A0ABU1W4C1_9GAMM</name>